<feature type="domain" description="DUF403" evidence="1">
    <location>
        <begin position="3"/>
        <end position="154"/>
    </location>
</feature>
<keyword evidence="3" id="KW-1185">Reference proteome</keyword>
<evidence type="ECO:0000313" key="2">
    <source>
        <dbReference type="EMBL" id="AWL28413.1"/>
    </source>
</evidence>
<accession>A0A2S2FBS4</accession>
<evidence type="ECO:0000259" key="1">
    <source>
        <dbReference type="Pfam" id="PF04168"/>
    </source>
</evidence>
<dbReference type="EMBL" id="CP029397">
    <property type="protein sequence ID" value="AWL28413.1"/>
    <property type="molecule type" value="Genomic_DNA"/>
</dbReference>
<dbReference type="OrthoDB" id="9803532at2"/>
<evidence type="ECO:0000313" key="3">
    <source>
        <dbReference type="Proteomes" id="UP000245977"/>
    </source>
</evidence>
<reference evidence="2" key="1">
    <citation type="submission" date="2019-08" db="EMBL/GenBank/DDBJ databases">
        <title>The complete genome of Acinetobacter defluvii strain WCHAD010030.</title>
        <authorList>
            <person name="Hu Y."/>
            <person name="Qin J."/>
            <person name="Feng Y."/>
            <person name="Zong Z."/>
        </authorList>
    </citation>
    <scope>NUCLEOTIDE SEQUENCE</scope>
    <source>
        <strain evidence="2">WCHA30</strain>
    </source>
</reference>
<dbReference type="RefSeq" id="WP_065994883.1">
    <property type="nucleotide sequence ID" value="NZ_CP029397.2"/>
</dbReference>
<dbReference type="AlphaFoldDB" id="A0A2S2FBS4"/>
<dbReference type="KEGG" id="adv:DJ533_07470"/>
<protein>
    <submittedName>
        <fullName evidence="2">Alpha-E domain-containing protein</fullName>
    </submittedName>
</protein>
<dbReference type="Pfam" id="PF04168">
    <property type="entry name" value="Alpha-E"/>
    <property type="match status" value="1"/>
</dbReference>
<dbReference type="STRING" id="1871111.GCA_001704615_01005"/>
<dbReference type="InterPro" id="IPR007296">
    <property type="entry name" value="DUF403"/>
</dbReference>
<gene>
    <name evidence="2" type="ORF">DJ533_07470</name>
</gene>
<organism evidence="2 3">
    <name type="scientific">Acinetobacter defluvii</name>
    <dbReference type="NCBI Taxonomy" id="1871111"/>
    <lineage>
        <taxon>Bacteria</taxon>
        <taxon>Pseudomonadati</taxon>
        <taxon>Pseudomonadota</taxon>
        <taxon>Gammaproteobacteria</taxon>
        <taxon>Moraxellales</taxon>
        <taxon>Moraxellaceae</taxon>
        <taxon>Acinetobacter</taxon>
    </lineage>
</organism>
<dbReference type="Proteomes" id="UP000245977">
    <property type="component" value="Chromosome"/>
</dbReference>
<sequence length="202" mass="23594">MILLSSNAQHIFWLGRYLTRIQYLCSLFPFNDDEAARQYAHAFCLPAFDAFSLNELVLDHEQPASFHQQFQNAKNNIHDLRGVLSAPCFAELNQLLHQAQQHAAYICDIAVECNDVLETEANEMLFMFFCLGQKIEQLDRQIRLQQNRSKILGELDLLIEQLYDIGWTSLEDAWQQLKQTPDCNSFYHFSDHMQNLFEMDVV</sequence>
<name>A0A2S2FBS4_9GAMM</name>
<proteinExistence type="predicted"/>